<sequence length="39" mass="4324">MDLESTQMMDAIAIGLAACIGIGGMLMMFTDVFTRKKRR</sequence>
<dbReference type="EMBL" id="ASSJ01000046">
    <property type="protein sequence ID" value="ERN41659.1"/>
    <property type="molecule type" value="Genomic_DNA"/>
</dbReference>
<dbReference type="Proteomes" id="UP000016960">
    <property type="component" value="Unassembled WGS sequence"/>
</dbReference>
<evidence type="ECO:0000256" key="1">
    <source>
        <dbReference type="SAM" id="Phobius"/>
    </source>
</evidence>
<comment type="caution">
    <text evidence="2">The sequence shown here is derived from an EMBL/GenBank/DDBJ whole genome shotgun (WGS) entry which is preliminary data.</text>
</comment>
<protein>
    <submittedName>
        <fullName evidence="2">Uncharacterized protein</fullName>
    </submittedName>
</protein>
<keyword evidence="3" id="KW-1185">Reference proteome</keyword>
<dbReference type="InParanoid" id="U5DM54"/>
<name>U5DM54_9CHRO</name>
<dbReference type="AlphaFoldDB" id="U5DM54"/>
<proteinExistence type="predicted"/>
<keyword evidence="1" id="KW-0812">Transmembrane</keyword>
<organism evidence="2 3">
    <name type="scientific">Rubidibacter lacunae KORDI 51-2</name>
    <dbReference type="NCBI Taxonomy" id="582515"/>
    <lineage>
        <taxon>Bacteria</taxon>
        <taxon>Bacillati</taxon>
        <taxon>Cyanobacteriota</taxon>
        <taxon>Cyanophyceae</taxon>
        <taxon>Oscillatoriophycideae</taxon>
        <taxon>Chroococcales</taxon>
        <taxon>Aphanothecaceae</taxon>
        <taxon>Rubidibacter</taxon>
    </lineage>
</organism>
<gene>
    <name evidence="2" type="ORF">KR51_00017380</name>
</gene>
<accession>U5DM54</accession>
<reference evidence="2 3" key="1">
    <citation type="submission" date="2013-05" db="EMBL/GenBank/DDBJ databases">
        <title>Draft genome sequence of Rubidibacter lacunae KORDI 51-2.</title>
        <authorList>
            <person name="Choi D.H."/>
            <person name="Noh J.H."/>
            <person name="Kwon K.-K."/>
            <person name="Lee J.-H."/>
            <person name="Ryu J.-Y."/>
        </authorList>
    </citation>
    <scope>NUCLEOTIDE SEQUENCE [LARGE SCALE GENOMIC DNA]</scope>
    <source>
        <strain evidence="2 3">KORDI 51-2</strain>
    </source>
</reference>
<feature type="transmembrane region" description="Helical" evidence="1">
    <location>
        <begin position="12"/>
        <end position="33"/>
    </location>
</feature>
<evidence type="ECO:0000313" key="3">
    <source>
        <dbReference type="Proteomes" id="UP000016960"/>
    </source>
</evidence>
<keyword evidence="1" id="KW-0472">Membrane</keyword>
<keyword evidence="1" id="KW-1133">Transmembrane helix</keyword>
<evidence type="ECO:0000313" key="2">
    <source>
        <dbReference type="EMBL" id="ERN41659.1"/>
    </source>
</evidence>